<dbReference type="OrthoDB" id="3066606at2759"/>
<keyword evidence="2" id="KW-1185">Reference proteome</keyword>
<accession>A0A8H6S023</accession>
<dbReference type="Proteomes" id="UP000636479">
    <property type="component" value="Unassembled WGS sequence"/>
</dbReference>
<dbReference type="EMBL" id="JACAZF010000016">
    <property type="protein sequence ID" value="KAF7289838.1"/>
    <property type="molecule type" value="Genomic_DNA"/>
</dbReference>
<organism evidence="1 2">
    <name type="scientific">Mycena indigotica</name>
    <dbReference type="NCBI Taxonomy" id="2126181"/>
    <lineage>
        <taxon>Eukaryota</taxon>
        <taxon>Fungi</taxon>
        <taxon>Dikarya</taxon>
        <taxon>Basidiomycota</taxon>
        <taxon>Agaricomycotina</taxon>
        <taxon>Agaricomycetes</taxon>
        <taxon>Agaricomycetidae</taxon>
        <taxon>Agaricales</taxon>
        <taxon>Marasmiineae</taxon>
        <taxon>Mycenaceae</taxon>
        <taxon>Mycena</taxon>
    </lineage>
</organism>
<dbReference type="AlphaFoldDB" id="A0A8H6S023"/>
<dbReference type="RefSeq" id="XP_037213567.1">
    <property type="nucleotide sequence ID" value="XM_037370011.1"/>
</dbReference>
<evidence type="ECO:0000313" key="2">
    <source>
        <dbReference type="Proteomes" id="UP000636479"/>
    </source>
</evidence>
<reference evidence="1" key="1">
    <citation type="submission" date="2020-05" db="EMBL/GenBank/DDBJ databases">
        <title>Mycena genomes resolve the evolution of fungal bioluminescence.</title>
        <authorList>
            <person name="Tsai I.J."/>
        </authorList>
    </citation>
    <scope>NUCLEOTIDE SEQUENCE</scope>
    <source>
        <strain evidence="1">171206Taipei</strain>
    </source>
</reference>
<proteinExistence type="predicted"/>
<dbReference type="GeneID" id="59352527"/>
<name>A0A8H6S023_9AGAR</name>
<evidence type="ECO:0000313" key="1">
    <source>
        <dbReference type="EMBL" id="KAF7289838.1"/>
    </source>
</evidence>
<gene>
    <name evidence="1" type="ORF">MIND_01358200</name>
</gene>
<sequence>MVQPGFACEYCNDSNSRPVRIHRLDGKGEETVRNGAVRTAEYTSIRVPLLGLVADGDVKSSIFSGASSVASGKPRRPFGGSPPPAIFRKFLVPVFPNMVSGQAHIHSVPEWDYQYDQWILAVPFQPRVDDLEHLPQWTSTYMTQGAHFEKKAIDELKKRSRIITADWIRMSKTNPDFVRQVKQYLATWEKGMTLAGSQSRLTKTSYRSNRTCETDTPGIDNQMTRLIMDKPNLVIPLEQRPALIQVH</sequence>
<protein>
    <submittedName>
        <fullName evidence="1">Uncharacterized protein</fullName>
    </submittedName>
</protein>
<comment type="caution">
    <text evidence="1">The sequence shown here is derived from an EMBL/GenBank/DDBJ whole genome shotgun (WGS) entry which is preliminary data.</text>
</comment>